<feature type="chain" id="PRO_5039891122" evidence="2">
    <location>
        <begin position="25"/>
        <end position="254"/>
    </location>
</feature>
<feature type="compositionally biased region" description="Polar residues" evidence="1">
    <location>
        <begin position="75"/>
        <end position="111"/>
    </location>
</feature>
<sequence length="254" mass="29839">MLKTKTINYLILMLTSILSFCTFSKGSNVHVNGYFRSNGTYVQPHYRSAPDHNFYNNWSTKGNTNPYTGKIGTKESPTNSYSYQHSGTVTNTLSGSSPNQKNSPSQRSFSPAKQYPYTGENYMEIQKRNDVQRALYWKKKGYNFDPNYTTSFMMDQKVKDIERARYWKSQGYDFDANYTTSFMMDQKVKDIQRANYWKNKGYNFNPDYMTSFMMDQKVKDIQRAAYWKAKGLDFNPDYMTDFMMDMEAKNRGIH</sequence>
<organism evidence="3 4">
    <name type="scientific">Enterobacter sp. (strain 638)</name>
    <dbReference type="NCBI Taxonomy" id="399742"/>
    <lineage>
        <taxon>Bacteria</taxon>
        <taxon>Pseudomonadati</taxon>
        <taxon>Pseudomonadota</taxon>
        <taxon>Gammaproteobacteria</taxon>
        <taxon>Enterobacterales</taxon>
        <taxon>Enterobacteriaceae</taxon>
        <taxon>Enterobacter</taxon>
    </lineage>
</organism>
<dbReference type="KEGG" id="ent:Ent638_1339"/>
<keyword evidence="4" id="KW-1185">Reference proteome</keyword>
<evidence type="ECO:0000256" key="1">
    <source>
        <dbReference type="SAM" id="MobiDB-lite"/>
    </source>
</evidence>
<protein>
    <submittedName>
        <fullName evidence="3">Uncharacterized protein</fullName>
    </submittedName>
</protein>
<evidence type="ECO:0000313" key="3">
    <source>
        <dbReference type="EMBL" id="ABP60020.1"/>
    </source>
</evidence>
<name>A0A9J9GFC0_ENT38</name>
<reference evidence="4" key="1">
    <citation type="journal article" date="2010" name="PLoS Genet.">
        <title>Genome sequence of the plant growth promoting endophytic bacterium Enterobacter sp. 638.</title>
        <authorList>
            <person name="Taghavi S."/>
            <person name="van der Lelie D."/>
            <person name="Hoffman A."/>
            <person name="Zhang Y.B."/>
            <person name="Walla M.D."/>
            <person name="Vangronsveld J."/>
            <person name="Newman L."/>
            <person name="Monchy S."/>
        </authorList>
    </citation>
    <scope>NUCLEOTIDE SEQUENCE [LARGE SCALE GENOMIC DNA]</scope>
    <source>
        <strain evidence="4">638</strain>
    </source>
</reference>
<dbReference type="Proteomes" id="UP000000230">
    <property type="component" value="Chromosome"/>
</dbReference>
<dbReference type="AlphaFoldDB" id="A0A9J9GFC0"/>
<keyword evidence="2" id="KW-0732">Signal</keyword>
<dbReference type="EMBL" id="CP000653">
    <property type="protein sequence ID" value="ABP60020.1"/>
    <property type="molecule type" value="Genomic_DNA"/>
</dbReference>
<accession>A0A9J9GFC0</accession>
<feature type="signal peptide" evidence="2">
    <location>
        <begin position="1"/>
        <end position="24"/>
    </location>
</feature>
<proteinExistence type="predicted"/>
<gene>
    <name evidence="3" type="ordered locus">Ent638_1339</name>
</gene>
<evidence type="ECO:0000313" key="4">
    <source>
        <dbReference type="Proteomes" id="UP000000230"/>
    </source>
</evidence>
<evidence type="ECO:0000256" key="2">
    <source>
        <dbReference type="SAM" id="SignalP"/>
    </source>
</evidence>
<feature type="region of interest" description="Disordered" evidence="1">
    <location>
        <begin position="66"/>
        <end position="113"/>
    </location>
</feature>